<evidence type="ECO:0000259" key="4">
    <source>
        <dbReference type="PROSITE" id="PS50937"/>
    </source>
</evidence>
<evidence type="ECO:0000256" key="1">
    <source>
        <dbReference type="ARBA" id="ARBA00023015"/>
    </source>
</evidence>
<keyword evidence="2" id="KW-0238">DNA-binding</keyword>
<reference evidence="6" key="1">
    <citation type="submission" date="2012-06" db="EMBL/GenBank/DDBJ databases">
        <title>The complete genome of Flexibacter litoralis DSM 6794.</title>
        <authorList>
            <person name="Lucas S."/>
            <person name="Copeland A."/>
            <person name="Lapidus A."/>
            <person name="Glavina del Rio T."/>
            <person name="Dalin E."/>
            <person name="Tice H."/>
            <person name="Bruce D."/>
            <person name="Goodwin L."/>
            <person name="Pitluck S."/>
            <person name="Peters L."/>
            <person name="Ovchinnikova G."/>
            <person name="Lu M."/>
            <person name="Kyrpides N."/>
            <person name="Mavromatis K."/>
            <person name="Ivanova N."/>
            <person name="Brettin T."/>
            <person name="Detter J.C."/>
            <person name="Han C."/>
            <person name="Larimer F."/>
            <person name="Land M."/>
            <person name="Hauser L."/>
            <person name="Markowitz V."/>
            <person name="Cheng J.-F."/>
            <person name="Hugenholtz P."/>
            <person name="Woyke T."/>
            <person name="Wu D."/>
            <person name="Spring S."/>
            <person name="Lang E."/>
            <person name="Kopitz M."/>
            <person name="Brambilla E."/>
            <person name="Klenk H.-P."/>
            <person name="Eisen J.A."/>
        </authorList>
    </citation>
    <scope>NUCLEOTIDE SEQUENCE [LARGE SCALE GENOMIC DNA]</scope>
    <source>
        <strain evidence="6">ATCC 23117 / DSM 6794 / NBRC 15988 / NCIMB 1366 / Sio-4</strain>
    </source>
</reference>
<evidence type="ECO:0000256" key="3">
    <source>
        <dbReference type="ARBA" id="ARBA00023163"/>
    </source>
</evidence>
<dbReference type="InterPro" id="IPR036594">
    <property type="entry name" value="Meth_synthase_dom"/>
</dbReference>
<dbReference type="GO" id="GO:0003677">
    <property type="term" value="F:DNA binding"/>
    <property type="evidence" value="ECO:0007669"/>
    <property type="project" value="UniProtKB-KW"/>
</dbReference>
<dbReference type="SUPFAM" id="SSF46955">
    <property type="entry name" value="Putative DNA-binding domain"/>
    <property type="match status" value="1"/>
</dbReference>
<evidence type="ECO:0000313" key="6">
    <source>
        <dbReference type="Proteomes" id="UP000006054"/>
    </source>
</evidence>
<evidence type="ECO:0000313" key="5">
    <source>
        <dbReference type="EMBL" id="AFM04882.1"/>
    </source>
</evidence>
<dbReference type="InterPro" id="IPR009061">
    <property type="entry name" value="DNA-bd_dom_put_sf"/>
</dbReference>
<dbReference type="GO" id="GO:0031419">
    <property type="term" value="F:cobalamin binding"/>
    <property type="evidence" value="ECO:0007669"/>
    <property type="project" value="InterPro"/>
</dbReference>
<dbReference type="SUPFAM" id="SSF52242">
    <property type="entry name" value="Cobalamin (vitamin B12)-binding domain"/>
    <property type="match status" value="1"/>
</dbReference>
<dbReference type="InterPro" id="IPR000551">
    <property type="entry name" value="MerR-type_HTH_dom"/>
</dbReference>
<dbReference type="GO" id="GO:0046872">
    <property type="term" value="F:metal ion binding"/>
    <property type="evidence" value="ECO:0007669"/>
    <property type="project" value="InterPro"/>
</dbReference>
<dbReference type="RefSeq" id="WP_014798319.1">
    <property type="nucleotide sequence ID" value="NC_018018.1"/>
</dbReference>
<dbReference type="KEGG" id="fli:Fleli_2517"/>
<dbReference type="OrthoDB" id="9800334at2"/>
<dbReference type="InterPro" id="IPR036724">
    <property type="entry name" value="Cobalamin-bd_sf"/>
</dbReference>
<dbReference type="EMBL" id="CP003345">
    <property type="protein sequence ID" value="AFM04882.1"/>
    <property type="molecule type" value="Genomic_DNA"/>
</dbReference>
<dbReference type="PANTHER" id="PTHR30204:SF67">
    <property type="entry name" value="HTH-TYPE TRANSCRIPTIONAL REGULATOR MLRA-RELATED"/>
    <property type="match status" value="1"/>
</dbReference>
<dbReference type="AlphaFoldDB" id="I4ALP7"/>
<keyword evidence="1" id="KW-0805">Transcription regulation</keyword>
<dbReference type="Gene3D" id="1.10.1660.10">
    <property type="match status" value="1"/>
</dbReference>
<dbReference type="Pfam" id="PF13411">
    <property type="entry name" value="MerR_1"/>
    <property type="match status" value="1"/>
</dbReference>
<dbReference type="Pfam" id="PF02607">
    <property type="entry name" value="B12-binding_2"/>
    <property type="match status" value="1"/>
</dbReference>
<accession>I4ALP7</accession>
<dbReference type="STRING" id="880071.Fleli_2517"/>
<keyword evidence="6" id="KW-1185">Reference proteome</keyword>
<dbReference type="eggNOG" id="COG0789">
    <property type="taxonomic scope" value="Bacteria"/>
</dbReference>
<dbReference type="PATRIC" id="fig|880071.3.peg.2507"/>
<dbReference type="Proteomes" id="UP000006054">
    <property type="component" value="Chromosome"/>
</dbReference>
<protein>
    <submittedName>
        <fullName evidence="5">Putative transcriptional regulator</fullName>
    </submittedName>
</protein>
<dbReference type="HOGENOM" id="CLU_045945_3_0_10"/>
<organism evidence="5 6">
    <name type="scientific">Bernardetia litoralis (strain ATCC 23117 / DSM 6794 / NBRC 15988 / NCIMB 1366 / Fx l1 / Sio-4)</name>
    <name type="common">Flexibacter litoralis</name>
    <dbReference type="NCBI Taxonomy" id="880071"/>
    <lineage>
        <taxon>Bacteria</taxon>
        <taxon>Pseudomonadati</taxon>
        <taxon>Bacteroidota</taxon>
        <taxon>Cytophagia</taxon>
        <taxon>Cytophagales</taxon>
        <taxon>Bernardetiaceae</taxon>
        <taxon>Bernardetia</taxon>
    </lineage>
</organism>
<dbReference type="PROSITE" id="PS50937">
    <property type="entry name" value="HTH_MERR_2"/>
    <property type="match status" value="1"/>
</dbReference>
<dbReference type="SMART" id="SM00422">
    <property type="entry name" value="HTH_MERR"/>
    <property type="match status" value="1"/>
</dbReference>
<dbReference type="eggNOG" id="COG5012">
    <property type="taxonomic scope" value="Bacteria"/>
</dbReference>
<dbReference type="PANTHER" id="PTHR30204">
    <property type="entry name" value="REDOX-CYCLING DRUG-SENSING TRANSCRIPTIONAL ACTIVATOR SOXR"/>
    <property type="match status" value="1"/>
</dbReference>
<evidence type="ECO:0000256" key="2">
    <source>
        <dbReference type="ARBA" id="ARBA00023125"/>
    </source>
</evidence>
<dbReference type="InterPro" id="IPR003759">
    <property type="entry name" value="Cbl-bd_cap"/>
</dbReference>
<proteinExistence type="predicted"/>
<keyword evidence="3" id="KW-0804">Transcription</keyword>
<dbReference type="Gene3D" id="3.40.50.280">
    <property type="entry name" value="Cobalamin-binding domain"/>
    <property type="match status" value="1"/>
</dbReference>
<gene>
    <name evidence="5" type="ordered locus">Fleli_2517</name>
</gene>
<dbReference type="InterPro" id="IPR047057">
    <property type="entry name" value="MerR_fam"/>
</dbReference>
<dbReference type="GO" id="GO:0003700">
    <property type="term" value="F:DNA-binding transcription factor activity"/>
    <property type="evidence" value="ECO:0007669"/>
    <property type="project" value="InterPro"/>
</dbReference>
<dbReference type="Gene3D" id="1.10.1240.10">
    <property type="entry name" value="Methionine synthase domain"/>
    <property type="match status" value="1"/>
</dbReference>
<dbReference type="CDD" id="cd01104">
    <property type="entry name" value="HTH_MlrA-CarA"/>
    <property type="match status" value="1"/>
</dbReference>
<name>I4ALP7_BERLS</name>
<sequence>MRDTNTYSIRDLENLTGIRAHTIRMWEQRYELVTPKRTDTNIRYYDSEDLKYMLNVALLNNNGVRISKIAKMSEDEVYIKVKETLSKTSDYQSQIGALTTATIDINEEQFERIMSTSILQFGFEKTMLNIIYPFLSRIGMLWTTNAINPAQEHFITGLIRQKIIVAIDGQYRDKSSGTGKKYILFLPSGELHEISLLFSYYLLKVRGNQVIYLGQNLPLKDLQEVHATHQPATLVTIITSSPSANAVEEYLFEIGERFSDSDILVSGFQVMGQDYKTAKNVFVLQKPQDLIAYAEEQATE</sequence>
<feature type="domain" description="HTH merR-type" evidence="4">
    <location>
        <begin position="6"/>
        <end position="75"/>
    </location>
</feature>